<dbReference type="SUPFAM" id="SSF47781">
    <property type="entry name" value="RuvA domain 2-like"/>
    <property type="match status" value="1"/>
</dbReference>
<dbReference type="PANTHER" id="PTHR30562:SF1">
    <property type="entry name" value="UVRABC SYSTEM PROTEIN C"/>
    <property type="match status" value="1"/>
</dbReference>
<feature type="region of interest" description="Disordered" evidence="7">
    <location>
        <begin position="636"/>
        <end position="655"/>
    </location>
</feature>
<evidence type="ECO:0000256" key="6">
    <source>
        <dbReference type="HAMAP-Rule" id="MF_00203"/>
    </source>
</evidence>
<gene>
    <name evidence="6 11" type="primary">uvrC</name>
    <name evidence="11" type="ORF">IEQ44_06835</name>
</gene>
<dbReference type="Pfam" id="PF22920">
    <property type="entry name" value="UvrC_RNaseH"/>
    <property type="match status" value="1"/>
</dbReference>
<proteinExistence type="inferred from homology"/>
<evidence type="ECO:0000256" key="1">
    <source>
        <dbReference type="ARBA" id="ARBA00022490"/>
    </source>
</evidence>
<name>A0ABR9RS18_9ACTN</name>
<feature type="domain" description="UvrC family homology region profile" evidence="10">
    <location>
        <begin position="259"/>
        <end position="509"/>
    </location>
</feature>
<dbReference type="InterPro" id="IPR001162">
    <property type="entry name" value="UvrC_RNase_H_dom"/>
</dbReference>
<evidence type="ECO:0000259" key="10">
    <source>
        <dbReference type="PROSITE" id="PS50165"/>
    </source>
</evidence>
<dbReference type="Pfam" id="PF01541">
    <property type="entry name" value="GIY-YIG"/>
    <property type="match status" value="1"/>
</dbReference>
<evidence type="ECO:0000313" key="11">
    <source>
        <dbReference type="EMBL" id="MBE7324364.1"/>
    </source>
</evidence>
<accession>A0ABR9RS18</accession>
<evidence type="ECO:0000259" key="8">
    <source>
        <dbReference type="PROSITE" id="PS50151"/>
    </source>
</evidence>
<dbReference type="InterPro" id="IPR001943">
    <property type="entry name" value="UVR_dom"/>
</dbReference>
<dbReference type="Gene3D" id="1.10.150.20">
    <property type="entry name" value="5' to 3' exonuclease, C-terminal subdomain"/>
    <property type="match status" value="1"/>
</dbReference>
<dbReference type="SMART" id="SM00278">
    <property type="entry name" value="HhH1"/>
    <property type="match status" value="2"/>
</dbReference>
<evidence type="ECO:0000313" key="12">
    <source>
        <dbReference type="Proteomes" id="UP000756387"/>
    </source>
</evidence>
<keyword evidence="4 6" id="KW-0267">Excision nuclease</keyword>
<dbReference type="InterPro" id="IPR003583">
    <property type="entry name" value="Hlx-hairpin-Hlx_DNA-bd_motif"/>
</dbReference>
<dbReference type="PANTHER" id="PTHR30562">
    <property type="entry name" value="UVRC/OXIDOREDUCTASE"/>
    <property type="match status" value="1"/>
</dbReference>
<evidence type="ECO:0000256" key="3">
    <source>
        <dbReference type="ARBA" id="ARBA00022769"/>
    </source>
</evidence>
<evidence type="ECO:0000259" key="9">
    <source>
        <dbReference type="PROSITE" id="PS50164"/>
    </source>
</evidence>
<sequence>MASPATYRPAPGSIPTQPGVYRFRDSRGRVIYVGKAKNLRSRLSSYFQDISHLHPRTATMVTTGASVEWTVVRTEVEALQLEYSWIKEFDPRFNVKYRDDKSYPWLAVTVGEEFPRVMVGRGAKKKGVRYFGPYGHAWAIRETVDQLLRVFPMRSCTKGVFNRSGQIGRPCLLGYIDKCAAPCVGNVSAEEHRRIVDDLCDFMAGNTDAFVKRVEREMYAASEALDFEKAARLRDDLGALHRALEKQVVVLPDGTDADVVALAEDPLEVAVQVFHVRGGRIRGQRGWVADRADESGTPELVEEFLLQLYADDPDAIPREVLVPALPPDVATIEELLTSLRGSRVRLRVPQRGDKKTLQETVARNAAQGLALHKTKRASDLTTRNKALEEIQEALELDEVPLRIECFDVSNLQGTEVVASMVVFEDGLARKSEYRRFVVRDVEGQNDVASMHEVITRRFRRLLDEQGRVAESSTAEGPVLVDPDTGRPRKFAYAPSLVVVDGGAPQVAAAARAMEELGVGDIPVCGLAKRLEEVWVPGEEDPVILPRTSEGLYLLQRIRDEAHRFAIAHHRGRRSRTMVESLLDDVPGLGEIRRKALLRHFGSLKKLRAAQVEEIATVPGIGPATAAAIVDALTRQDGARQTGPRINTATGEIEEE</sequence>
<dbReference type="Pfam" id="PF02151">
    <property type="entry name" value="UVR"/>
    <property type="match status" value="1"/>
</dbReference>
<keyword evidence="1 6" id="KW-0963">Cytoplasm</keyword>
<comment type="function">
    <text evidence="6">The UvrABC repair system catalyzes the recognition and processing of DNA lesions. UvrC both incises the 5' and 3' sides of the lesion. The N-terminal half is responsible for the 3' incision and the C-terminal half is responsible for the 5' incision.</text>
</comment>
<evidence type="ECO:0000256" key="7">
    <source>
        <dbReference type="SAM" id="MobiDB-lite"/>
    </source>
</evidence>
<comment type="similarity">
    <text evidence="6">Belongs to the UvrC family.</text>
</comment>
<dbReference type="Pfam" id="PF08459">
    <property type="entry name" value="UvrC_RNaseH_dom"/>
    <property type="match status" value="1"/>
</dbReference>
<dbReference type="Gene3D" id="3.40.1440.10">
    <property type="entry name" value="GIY-YIG endonuclease"/>
    <property type="match status" value="1"/>
</dbReference>
<organism evidence="11 12">
    <name type="scientific">Nocardioides malaquae</name>
    <dbReference type="NCBI Taxonomy" id="2773426"/>
    <lineage>
        <taxon>Bacteria</taxon>
        <taxon>Bacillati</taxon>
        <taxon>Actinomycetota</taxon>
        <taxon>Actinomycetes</taxon>
        <taxon>Propionibacteriales</taxon>
        <taxon>Nocardioidaceae</taxon>
        <taxon>Nocardioides</taxon>
    </lineage>
</organism>
<dbReference type="PROSITE" id="PS50165">
    <property type="entry name" value="UVRC"/>
    <property type="match status" value="1"/>
</dbReference>
<dbReference type="InterPro" id="IPR047296">
    <property type="entry name" value="GIY-YIG_UvrC_Cho"/>
</dbReference>
<dbReference type="InterPro" id="IPR038476">
    <property type="entry name" value="UvrC_RNase_H_dom_sf"/>
</dbReference>
<keyword evidence="2 6" id="KW-0227">DNA damage</keyword>
<dbReference type="SUPFAM" id="SSF82771">
    <property type="entry name" value="GIY-YIG endonuclease"/>
    <property type="match status" value="1"/>
</dbReference>
<feature type="domain" description="GIY-YIG" evidence="9">
    <location>
        <begin position="16"/>
        <end position="95"/>
    </location>
</feature>
<dbReference type="InterPro" id="IPR010994">
    <property type="entry name" value="RuvA_2-like"/>
</dbReference>
<dbReference type="CDD" id="cd10434">
    <property type="entry name" value="GIY-YIG_UvrC_Cho"/>
    <property type="match status" value="1"/>
</dbReference>
<dbReference type="HAMAP" id="MF_00203">
    <property type="entry name" value="UvrC"/>
    <property type="match status" value="1"/>
</dbReference>
<comment type="subunit">
    <text evidence="6">Interacts with UvrB in an incision complex.</text>
</comment>
<dbReference type="SUPFAM" id="SSF46600">
    <property type="entry name" value="C-terminal UvrC-binding domain of UvrB"/>
    <property type="match status" value="1"/>
</dbReference>
<keyword evidence="6" id="KW-0742">SOS response</keyword>
<dbReference type="InterPro" id="IPR036876">
    <property type="entry name" value="UVR_dom_sf"/>
</dbReference>
<dbReference type="EMBL" id="JADCSA010000005">
    <property type="protein sequence ID" value="MBE7324364.1"/>
    <property type="molecule type" value="Genomic_DNA"/>
</dbReference>
<feature type="domain" description="UVR" evidence="8">
    <location>
        <begin position="208"/>
        <end position="243"/>
    </location>
</feature>
<keyword evidence="3 6" id="KW-0228">DNA excision</keyword>
<keyword evidence="12" id="KW-1185">Reference proteome</keyword>
<dbReference type="NCBIfam" id="NF001824">
    <property type="entry name" value="PRK00558.1-5"/>
    <property type="match status" value="1"/>
</dbReference>
<dbReference type="InterPro" id="IPR000305">
    <property type="entry name" value="GIY-YIG_endonuc"/>
</dbReference>
<comment type="caution">
    <text evidence="11">The sequence shown here is derived from an EMBL/GenBank/DDBJ whole genome shotgun (WGS) entry which is preliminary data.</text>
</comment>
<dbReference type="NCBIfam" id="TIGR00194">
    <property type="entry name" value="uvrC"/>
    <property type="match status" value="1"/>
</dbReference>
<dbReference type="Gene3D" id="3.30.420.340">
    <property type="entry name" value="UvrC, RNAse H endonuclease domain"/>
    <property type="match status" value="1"/>
</dbReference>
<comment type="subcellular location">
    <subcellularLocation>
        <location evidence="6">Cytoplasm</location>
    </subcellularLocation>
</comment>
<evidence type="ECO:0000256" key="5">
    <source>
        <dbReference type="ARBA" id="ARBA00023204"/>
    </source>
</evidence>
<reference evidence="11 12" key="1">
    <citation type="submission" date="2020-10" db="EMBL/GenBank/DDBJ databases">
        <title>Nocardioides sp. isolated from sludge.</title>
        <authorList>
            <person name="Zhang X."/>
        </authorList>
    </citation>
    <scope>NUCLEOTIDE SEQUENCE [LARGE SCALE GENOMIC DNA]</scope>
    <source>
        <strain evidence="11 12">Y6</strain>
    </source>
</reference>
<evidence type="ECO:0000256" key="4">
    <source>
        <dbReference type="ARBA" id="ARBA00022881"/>
    </source>
</evidence>
<dbReference type="InterPro" id="IPR050066">
    <property type="entry name" value="UvrABC_protein_C"/>
</dbReference>
<keyword evidence="5 6" id="KW-0234">DNA repair</keyword>
<dbReference type="InterPro" id="IPR035901">
    <property type="entry name" value="GIY-YIG_endonuc_sf"/>
</dbReference>
<evidence type="ECO:0000256" key="2">
    <source>
        <dbReference type="ARBA" id="ARBA00022763"/>
    </source>
</evidence>
<dbReference type="PROSITE" id="PS50164">
    <property type="entry name" value="GIY_YIG"/>
    <property type="match status" value="1"/>
</dbReference>
<dbReference type="Proteomes" id="UP000756387">
    <property type="component" value="Unassembled WGS sequence"/>
</dbReference>
<dbReference type="PROSITE" id="PS50151">
    <property type="entry name" value="UVR"/>
    <property type="match status" value="1"/>
</dbReference>
<dbReference type="Gene3D" id="4.10.860.10">
    <property type="entry name" value="UVR domain"/>
    <property type="match status" value="1"/>
</dbReference>
<protein>
    <recommendedName>
        <fullName evidence="6">UvrABC system protein C</fullName>
        <shortName evidence="6">Protein UvrC</shortName>
    </recommendedName>
    <alternativeName>
        <fullName evidence="6">Excinuclease ABC subunit C</fullName>
    </alternativeName>
</protein>
<dbReference type="RefSeq" id="WP_193637688.1">
    <property type="nucleotide sequence ID" value="NZ_JADCSA010000005.1"/>
</dbReference>
<dbReference type="SMART" id="SM00465">
    <property type="entry name" value="GIYc"/>
    <property type="match status" value="1"/>
</dbReference>
<dbReference type="InterPro" id="IPR004791">
    <property type="entry name" value="UvrC"/>
</dbReference>
<dbReference type="Pfam" id="PF14520">
    <property type="entry name" value="HHH_5"/>
    <property type="match status" value="1"/>
</dbReference>